<proteinExistence type="predicted"/>
<dbReference type="RefSeq" id="WP_069213878.1">
    <property type="nucleotide sequence ID" value="NZ_CP016378.1"/>
</dbReference>
<gene>
    <name evidence="1" type="ORF">BMF97_03910</name>
</gene>
<dbReference type="AlphaFoldDB" id="A0A1V3U3F6"/>
<dbReference type="EMBL" id="MPOG01000004">
    <property type="protein sequence ID" value="OOH97469.1"/>
    <property type="molecule type" value="Genomic_DNA"/>
</dbReference>
<accession>A0A1V3U3F6</accession>
<evidence type="ECO:0000313" key="2">
    <source>
        <dbReference type="Proteomes" id="UP000188947"/>
    </source>
</evidence>
<organism evidence="1 2">
    <name type="scientific">Elizabethkingia meningoseptica</name>
    <name type="common">Chryseobacterium meningosepticum</name>
    <dbReference type="NCBI Taxonomy" id="238"/>
    <lineage>
        <taxon>Bacteria</taxon>
        <taxon>Pseudomonadati</taxon>
        <taxon>Bacteroidota</taxon>
        <taxon>Flavobacteriia</taxon>
        <taxon>Flavobacteriales</taxon>
        <taxon>Weeksellaceae</taxon>
        <taxon>Elizabethkingia</taxon>
    </lineage>
</organism>
<dbReference type="InterPro" id="IPR005901">
    <property type="entry name" value="GLPGLI"/>
</dbReference>
<dbReference type="Proteomes" id="UP000188947">
    <property type="component" value="Unassembled WGS sequence"/>
</dbReference>
<dbReference type="NCBIfam" id="TIGR01200">
    <property type="entry name" value="GLPGLI"/>
    <property type="match status" value="1"/>
</dbReference>
<sequence length="276" mass="32531">MKRILQLLLLVIIIFVNAQVYRFEYELSIKEDTLDSKPEKFNTALEIHPDLKKYYDMDIFQADSINKKKGSNGYMDTGFKQNLLKLKSDQINQTFQSVSSSDWYRLKSKDVFDWKITHENKTEKGYKLQKATTAFGGRKWTAWFTQDIPIPEGPYKFSGLPGLIVEIYDSKNHYHYILTKVSKLENPTDTYNIIEKWKGKKAIDIILETYQKLLLEYYNEPFKNLLSSSSFEHYDAIAGKRYTKVEELREARINKQKRIKANYNPLELDKAVKYPD</sequence>
<dbReference type="STRING" id="238.BBD35_10395"/>
<keyword evidence="2" id="KW-1185">Reference proteome</keyword>
<reference evidence="1 2" key="1">
    <citation type="submission" date="2016-11" db="EMBL/GenBank/DDBJ databases">
        <title>Genome sequence and comparative genomic analysis of clinical strain Elizabethkingia meningoseptica 61421 PRCM.</title>
        <authorList>
            <person name="Wang M."/>
            <person name="Hu S."/>
            <person name="Cao L."/>
            <person name="Jiang T."/>
            <person name="Zhou Y."/>
            <person name="Ming D."/>
        </authorList>
    </citation>
    <scope>NUCLEOTIDE SEQUENCE [LARGE SCALE GENOMIC DNA]</scope>
    <source>
        <strain evidence="1 2">61421 PRCM</strain>
    </source>
</reference>
<dbReference type="Pfam" id="PF09697">
    <property type="entry name" value="Porph_ging"/>
    <property type="match status" value="1"/>
</dbReference>
<name>A0A1V3U3F6_ELIME</name>
<dbReference type="eggNOG" id="ENOG5032Y7Q">
    <property type="taxonomic scope" value="Bacteria"/>
</dbReference>
<protein>
    <recommendedName>
        <fullName evidence="3">GLPGLI family protein</fullName>
    </recommendedName>
</protein>
<dbReference type="OrthoDB" id="1440774at2"/>
<evidence type="ECO:0000313" key="1">
    <source>
        <dbReference type="EMBL" id="OOH97469.1"/>
    </source>
</evidence>
<comment type="caution">
    <text evidence="1">The sequence shown here is derived from an EMBL/GenBank/DDBJ whole genome shotgun (WGS) entry which is preliminary data.</text>
</comment>
<evidence type="ECO:0008006" key="3">
    <source>
        <dbReference type="Google" id="ProtNLM"/>
    </source>
</evidence>